<dbReference type="InterPro" id="IPR036291">
    <property type="entry name" value="NAD(P)-bd_dom_sf"/>
</dbReference>
<dbReference type="InterPro" id="IPR051164">
    <property type="entry name" value="NmrA-like_oxidored"/>
</dbReference>
<feature type="domain" description="NmrA-like" evidence="3">
    <location>
        <begin position="3"/>
        <end position="256"/>
    </location>
</feature>
<organism evidence="4 5">
    <name type="scientific">Armillaria solidipes</name>
    <dbReference type="NCBI Taxonomy" id="1076256"/>
    <lineage>
        <taxon>Eukaryota</taxon>
        <taxon>Fungi</taxon>
        <taxon>Dikarya</taxon>
        <taxon>Basidiomycota</taxon>
        <taxon>Agaricomycotina</taxon>
        <taxon>Agaricomycetes</taxon>
        <taxon>Agaricomycetidae</taxon>
        <taxon>Agaricales</taxon>
        <taxon>Marasmiineae</taxon>
        <taxon>Physalacriaceae</taxon>
        <taxon>Armillaria</taxon>
    </lineage>
</organism>
<dbReference type="STRING" id="1076256.A0A2H3BCR5"/>
<keyword evidence="2" id="KW-0521">NADP</keyword>
<dbReference type="Pfam" id="PF05368">
    <property type="entry name" value="NmrA"/>
    <property type="match status" value="1"/>
</dbReference>
<proteinExistence type="inferred from homology"/>
<evidence type="ECO:0000313" key="4">
    <source>
        <dbReference type="EMBL" id="PBK66704.1"/>
    </source>
</evidence>
<dbReference type="GO" id="GO:0005634">
    <property type="term" value="C:nucleus"/>
    <property type="evidence" value="ECO:0007669"/>
    <property type="project" value="TreeGrafter"/>
</dbReference>
<dbReference type="InterPro" id="IPR008030">
    <property type="entry name" value="NmrA-like"/>
</dbReference>
<reference evidence="5" key="1">
    <citation type="journal article" date="2017" name="Nat. Ecol. Evol.">
        <title>Genome expansion and lineage-specific genetic innovations in the forest pathogenic fungi Armillaria.</title>
        <authorList>
            <person name="Sipos G."/>
            <person name="Prasanna A.N."/>
            <person name="Walter M.C."/>
            <person name="O'Connor E."/>
            <person name="Balint B."/>
            <person name="Krizsan K."/>
            <person name="Kiss B."/>
            <person name="Hess J."/>
            <person name="Varga T."/>
            <person name="Slot J."/>
            <person name="Riley R."/>
            <person name="Boka B."/>
            <person name="Rigling D."/>
            <person name="Barry K."/>
            <person name="Lee J."/>
            <person name="Mihaltcheva S."/>
            <person name="LaButti K."/>
            <person name="Lipzen A."/>
            <person name="Waldron R."/>
            <person name="Moloney N.M."/>
            <person name="Sperisen C."/>
            <person name="Kredics L."/>
            <person name="Vagvoelgyi C."/>
            <person name="Patrignani A."/>
            <person name="Fitzpatrick D."/>
            <person name="Nagy I."/>
            <person name="Doyle S."/>
            <person name="Anderson J.B."/>
            <person name="Grigoriev I.V."/>
            <person name="Gueldener U."/>
            <person name="Muensterkoetter M."/>
            <person name="Nagy L.G."/>
        </authorList>
    </citation>
    <scope>NUCLEOTIDE SEQUENCE [LARGE SCALE GENOMIC DNA]</scope>
    <source>
        <strain evidence="5">28-4</strain>
    </source>
</reference>
<evidence type="ECO:0000259" key="3">
    <source>
        <dbReference type="Pfam" id="PF05368"/>
    </source>
</evidence>
<dbReference type="PANTHER" id="PTHR42748">
    <property type="entry name" value="NITROGEN METABOLITE REPRESSION PROTEIN NMRA FAMILY MEMBER"/>
    <property type="match status" value="1"/>
</dbReference>
<sequence>MSRKLIVVFGATGNQGGSVVASLLKNKAYAVRAVTRNPDSDKAKALAARGAQVVAADINDYKSLVKALEGAHAAFGVTDFWAMLGALGPDGAFDGEVKQGKNLANAAAATPTLEHYVWSTLPMTKNTTGGVVTVPHFDSKAYVDEYIISSLPDLAKKTTFFWAGYYATNLGSSTSLTKESGKYLWILPCSPSAATPMVGLTTANVGVFVAGILAKPEITLPSKYVLGSVENLTLGRTLQIWGEVTGGQTVFVQKDLDDFVASFPGGPVFGKEVGLNMQFCDSGMKGWSKGRERILTREDLGIETAQLVSTKQAFEMMDWSSILNA</sequence>
<protein>
    <submittedName>
        <fullName evidence="4">Putative hscarg dehydrogenase</fullName>
    </submittedName>
</protein>
<evidence type="ECO:0000256" key="1">
    <source>
        <dbReference type="ARBA" id="ARBA00006328"/>
    </source>
</evidence>
<dbReference type="EMBL" id="KZ293439">
    <property type="protein sequence ID" value="PBK66704.1"/>
    <property type="molecule type" value="Genomic_DNA"/>
</dbReference>
<dbReference type="Proteomes" id="UP000218334">
    <property type="component" value="Unassembled WGS sequence"/>
</dbReference>
<comment type="similarity">
    <text evidence="1">Belongs to the NmrA-type oxidoreductase family.</text>
</comment>
<name>A0A2H3BCR5_9AGAR</name>
<dbReference type="Gene3D" id="3.90.25.10">
    <property type="entry name" value="UDP-galactose 4-epimerase, domain 1"/>
    <property type="match status" value="1"/>
</dbReference>
<gene>
    <name evidence="4" type="ORF">ARMSODRAFT_939007</name>
</gene>
<evidence type="ECO:0000313" key="5">
    <source>
        <dbReference type="Proteomes" id="UP000218334"/>
    </source>
</evidence>
<keyword evidence="5" id="KW-1185">Reference proteome</keyword>
<dbReference type="AlphaFoldDB" id="A0A2H3BCR5"/>
<dbReference type="Gene3D" id="3.40.50.720">
    <property type="entry name" value="NAD(P)-binding Rossmann-like Domain"/>
    <property type="match status" value="1"/>
</dbReference>
<dbReference type="SUPFAM" id="SSF51735">
    <property type="entry name" value="NAD(P)-binding Rossmann-fold domains"/>
    <property type="match status" value="1"/>
</dbReference>
<accession>A0A2H3BCR5</accession>
<dbReference type="CDD" id="cd05251">
    <property type="entry name" value="NmrA_like_SDR_a"/>
    <property type="match status" value="1"/>
</dbReference>
<dbReference type="PANTHER" id="PTHR42748:SF28">
    <property type="entry name" value="NMRA-LIKE DOMAIN-CONTAINING PROTEIN"/>
    <property type="match status" value="1"/>
</dbReference>
<evidence type="ECO:0000256" key="2">
    <source>
        <dbReference type="ARBA" id="ARBA00022857"/>
    </source>
</evidence>